<protein>
    <submittedName>
        <fullName evidence="5">Uncharacterized protein LOC108850281</fullName>
    </submittedName>
</protein>
<feature type="domain" description="Retrotransposon Copia-like N-terminal" evidence="3">
    <location>
        <begin position="59"/>
        <end position="104"/>
    </location>
</feature>
<dbReference type="Pfam" id="PF14244">
    <property type="entry name" value="Retrotran_gag_3"/>
    <property type="match status" value="1"/>
</dbReference>
<dbReference type="InterPro" id="IPR029472">
    <property type="entry name" value="Copia-like_N"/>
</dbReference>
<reference evidence="5" key="2">
    <citation type="submission" date="2025-08" db="UniProtKB">
        <authorList>
            <consortium name="RefSeq"/>
        </authorList>
    </citation>
    <scope>IDENTIFICATION</scope>
    <source>
        <tissue evidence="5">Leaf</tissue>
    </source>
</reference>
<accession>A0A6J0N5K2</accession>
<dbReference type="AlphaFoldDB" id="A0A6J0N5K2"/>
<feature type="region of interest" description="Disordered" evidence="1">
    <location>
        <begin position="1"/>
        <end position="53"/>
    </location>
</feature>
<evidence type="ECO:0000313" key="4">
    <source>
        <dbReference type="Proteomes" id="UP000504610"/>
    </source>
</evidence>
<keyword evidence="4" id="KW-1185">Reference proteome</keyword>
<reference evidence="4" key="1">
    <citation type="journal article" date="2019" name="Database">
        <title>The radish genome database (RadishGD): an integrated information resource for radish genomics.</title>
        <authorList>
            <person name="Yu H.J."/>
            <person name="Baek S."/>
            <person name="Lee Y.J."/>
            <person name="Cho A."/>
            <person name="Mun J.H."/>
        </authorList>
    </citation>
    <scope>NUCLEOTIDE SEQUENCE [LARGE SCALE GENOMIC DNA]</scope>
    <source>
        <strain evidence="4">cv. WK10039</strain>
    </source>
</reference>
<organism evidence="4 5">
    <name type="scientific">Raphanus sativus</name>
    <name type="common">Radish</name>
    <name type="synonym">Raphanus raphanistrum var. sativus</name>
    <dbReference type="NCBI Taxonomy" id="3726"/>
    <lineage>
        <taxon>Eukaryota</taxon>
        <taxon>Viridiplantae</taxon>
        <taxon>Streptophyta</taxon>
        <taxon>Embryophyta</taxon>
        <taxon>Tracheophyta</taxon>
        <taxon>Spermatophyta</taxon>
        <taxon>Magnoliopsida</taxon>
        <taxon>eudicotyledons</taxon>
        <taxon>Gunneridae</taxon>
        <taxon>Pentapetalae</taxon>
        <taxon>rosids</taxon>
        <taxon>malvids</taxon>
        <taxon>Brassicales</taxon>
        <taxon>Brassicaceae</taxon>
        <taxon>Brassiceae</taxon>
        <taxon>Raphanus</taxon>
    </lineage>
</organism>
<dbReference type="RefSeq" id="XP_018479346.2">
    <property type="nucleotide sequence ID" value="XM_018623844.2"/>
</dbReference>
<evidence type="ECO:0000259" key="3">
    <source>
        <dbReference type="Pfam" id="PF14244"/>
    </source>
</evidence>
<dbReference type="InterPro" id="IPR005162">
    <property type="entry name" value="Retrotrans_gag_dom"/>
</dbReference>
<dbReference type="PANTHER" id="PTHR37610:SF97">
    <property type="entry name" value="RETROTRANSPOSON GAG DOMAIN-CONTAINING PROTEIN"/>
    <property type="match status" value="1"/>
</dbReference>
<dbReference type="Proteomes" id="UP000504610">
    <property type="component" value="Chromosome 4"/>
</dbReference>
<dbReference type="Pfam" id="PF03732">
    <property type="entry name" value="Retrotrans_gag"/>
    <property type="match status" value="1"/>
</dbReference>
<feature type="domain" description="Retrotransposon gag" evidence="2">
    <location>
        <begin position="122"/>
        <end position="229"/>
    </location>
</feature>
<dbReference type="KEGG" id="rsz:108850281"/>
<proteinExistence type="predicted"/>
<evidence type="ECO:0000259" key="2">
    <source>
        <dbReference type="Pfam" id="PF03732"/>
    </source>
</evidence>
<evidence type="ECO:0000256" key="1">
    <source>
        <dbReference type="SAM" id="MobiDB-lite"/>
    </source>
</evidence>
<dbReference type="OrthoDB" id="1110080at2759"/>
<name>A0A6J0N5K2_RAPSA</name>
<feature type="compositionally biased region" description="Basic residues" evidence="1">
    <location>
        <begin position="1"/>
        <end position="11"/>
    </location>
</feature>
<gene>
    <name evidence="5" type="primary">LOC108850281</name>
</gene>
<feature type="compositionally biased region" description="Pro residues" evidence="1">
    <location>
        <begin position="30"/>
        <end position="41"/>
    </location>
</feature>
<dbReference type="PANTHER" id="PTHR37610">
    <property type="entry name" value="CCHC-TYPE DOMAIN-CONTAINING PROTEIN"/>
    <property type="match status" value="1"/>
</dbReference>
<dbReference type="GeneID" id="108850281"/>
<evidence type="ECO:0000313" key="5">
    <source>
        <dbReference type="RefSeq" id="XP_018479346.2"/>
    </source>
</evidence>
<sequence>MVIRRSLRRGGRQPTSVSRRVPIPESAPSSPQPQITPPQPQITPELSPDSIHSPFHLTNSDNPCLSIISEVLDGSNYDNWSIAMTIALDAKNKLVFVDGSLERPQESHSNYRIWSRCNSMVKSWILNTVSKQIYKSILRLNDATEIWKDLLTRFHITNLPRSYQLSQQIWSLQQGSMDLSTYYTTLKTLWDELDGANCVTTCRNCDCCKATETKADQAKVIKFLAGLNESYATIRSQIIMKKHIPELSEIYNLLDQDYNQRNIVPIQNATAFQITAPVQTPVQAPLINASQSTYPPRQGRPVCAHCGYNGHTIDTCYKIHGYPVGFKHKTKQQNDKQTPKAGNSKPVVAQMTVAEPFVKCYQ</sequence>